<protein>
    <recommendedName>
        <fullName evidence="2">Big-1 domain-containing protein</fullName>
    </recommendedName>
</protein>
<comment type="caution">
    <text evidence="3">The sequence shown here is derived from an EMBL/GenBank/DDBJ whole genome shotgun (WGS) entry which is preliminary data.</text>
</comment>
<dbReference type="Pfam" id="PF09134">
    <property type="entry name" value="Invasin_D3"/>
    <property type="match status" value="2"/>
</dbReference>
<dbReference type="Proteomes" id="UP001628193">
    <property type="component" value="Unassembled WGS sequence"/>
</dbReference>
<evidence type="ECO:0000259" key="2">
    <source>
        <dbReference type="PROSITE" id="PS51127"/>
    </source>
</evidence>
<accession>A0ABQ0C7A6</accession>
<reference evidence="3 4" key="1">
    <citation type="submission" date="2024-09" db="EMBL/GenBank/DDBJ databases">
        <title>Draft genome sequence of Candidatus Magnetaquicoccaceae bacterium FCR-1.</title>
        <authorList>
            <person name="Shimoshige H."/>
            <person name="Shimamura S."/>
            <person name="Taoka A."/>
            <person name="Kobayashi H."/>
            <person name="Maekawa T."/>
        </authorList>
    </citation>
    <scope>NUCLEOTIDE SEQUENCE [LARGE SCALE GENOMIC DNA]</scope>
    <source>
        <strain evidence="3 4">FCR-1</strain>
    </source>
</reference>
<dbReference type="InterPro" id="IPR008964">
    <property type="entry name" value="Invasin/intimin_cell_adhesion"/>
</dbReference>
<evidence type="ECO:0000313" key="3">
    <source>
        <dbReference type="EMBL" id="GAB0056771.1"/>
    </source>
</evidence>
<sequence length="1649" mass="167714">MVRCLWVFFRVGLILVGEGEGVMKMGLRILGIALLGVILTGCGGGGSGSGSKSSSATSTTTTTTTSTTTYYGTFQGSTVVGVHYKTQLGTVIKEGETDAQGRFEYLSDGATIAPVTFSVGGVVLGTLTPITTGSYSMSVFDLVNASDGEARVKATNLQRFLASVDTSPNADIIWVSAATRTALASESVKLNELTGSDFDARATTLINTLVSNGTLSAGTTLVPESEVTSHIQETKTRIDAARVGSVTLITGAESVPADGKSRLLIQVRAKTSDSKALSGGLVTVTTTLGSLGGETDLCASATTPTTRVERMTDASGTVTLLLTPGCQSGTGTVTASIGGMLASATVTFTSTTVPDNATRRTGVFQGYTLVGVHYKSQLGGTVLEGETDSEGKFQYLVEGSTVAPVTFSIGGVTLGTMTLPNYSGYYAVTVNDLVPADGVDALDKAIGIQRFLSSISTSATPTAILIKASARSALASASINLAELPVAQFIPSATTLINTLIAANALPAGSALLETSAVVENLRIYKRQVDLTRIVSLEIMTGTGGVVADGASKVGIQIKAKAQSDDSITGALVRIETSGGSLDTEGNLCSGSVTPVRLVDKLIQADGFAYVTLTPGCQSGSVQVTATAGGVNVAKTVQFLPGPLSYVHSSLVANPSTLSADGKSTSQITVMLKDGYGNPLVDGTTVTLATDLGTISGGASKTILSGQATFTLVAPGSAGVAHLSILEAPYLTASVTISATPTASLPTYPGVFQGSIVQGLHYKAELNGVIQEGETDSEGKFQFFTIGSVLSPVTFSVGGVVLGTMTPASTIGIQTINVHDLVNPSDSDAVQKAINLQRFLATLDTDASSDSIVISAAERSALVTQSVTLSALPVAGFDASAQGLIDVLIAASVKPSGTILASAASVIDSLRETKIRIDAARVGDMSIDLGADAVRADGSSHILVRVTAKTPGNNPLMGGLLRLSTTEGTLGSETNLCGATATVTSAVDRLTDATGTVNLFLTPRCVSATTLLTATLGGKIVTKTIQFTPGAATTTNSSITVNPSTLPADGKATATVTVSLRDVNDNPVADGTRVTLLTTAGAIQGANTATTVSGRAGFTLVAASTNTDAVLTLNEFSGLSNTVRIGLSGGVSGSSGRKASSIQMTAGAQKIFVRGVGKSETVGVAIQVRDAVGDPLDESSLGLNYPVHVNNLRVTLKTRPQGGETVAGIGRKTGATLESDEETHKSTDSVNAILIRSRGGSANVTLTSGVRPGVVEFLVEALDTDGATVLASAVSSLVAISSGPAHAMAISEAFKDGAVNLKDYGRGGVYCRQGSALVTDRYGNAVPDGTVISLNLIDAVLAQSATGAISASSPNLTDAAASFNTSRLIDSSGIGRTIQTGDQVLFDRIDSAQDRRRFVTSPLSATVLTTHQNFSQTLSGLSYTVGASLRGGAIHGYSGQTGCDPALLTTGVTSTTGGVAPIRVTYPANRETIQLGCLGYNALTGLYNTTTVEDARFPNRSGQVLIVAGVNEVNDVGASGVTLVTRGKFCYSPLLPANVTVSPTRIGGNTSQYFTVTTEDDGSIQVPNASISCASASNSTGTVTITLQSVTFDAFGTPTFGTAGPSSSTLTNAYGVATFYAVVTGTGRSDDAGGIYCSGMNTNVSISVY</sequence>
<dbReference type="Gene3D" id="2.60.40.10">
    <property type="entry name" value="Immunoglobulins"/>
    <property type="match status" value="5"/>
</dbReference>
<dbReference type="PROSITE" id="PS51127">
    <property type="entry name" value="BIG1"/>
    <property type="match status" value="1"/>
</dbReference>
<feature type="domain" description="Big-1" evidence="2">
    <location>
        <begin position="245"/>
        <end position="349"/>
    </location>
</feature>
<dbReference type="SUPFAM" id="SSF49373">
    <property type="entry name" value="Invasin/intimin cell-adhesion fragments"/>
    <property type="match status" value="4"/>
</dbReference>
<dbReference type="InterPro" id="IPR015217">
    <property type="entry name" value="Invasin_dom_3"/>
</dbReference>
<evidence type="ECO:0000313" key="4">
    <source>
        <dbReference type="Proteomes" id="UP001628193"/>
    </source>
</evidence>
<dbReference type="EMBL" id="BAAFGK010000004">
    <property type="protein sequence ID" value="GAB0056771.1"/>
    <property type="molecule type" value="Genomic_DNA"/>
</dbReference>
<evidence type="ECO:0000256" key="1">
    <source>
        <dbReference type="ARBA" id="ARBA00010116"/>
    </source>
</evidence>
<comment type="similarity">
    <text evidence="1">Belongs to the intimin/invasin family.</text>
</comment>
<name>A0ABQ0C7A6_9PROT</name>
<keyword evidence="4" id="KW-1185">Reference proteome</keyword>
<dbReference type="InterPro" id="IPR003344">
    <property type="entry name" value="Big_1_dom"/>
</dbReference>
<gene>
    <name evidence="3" type="ORF">SIID45300_01083</name>
</gene>
<proteinExistence type="inferred from homology"/>
<organism evidence="3 4">
    <name type="scientific">Candidatus Magnetaquiglobus chichijimensis</name>
    <dbReference type="NCBI Taxonomy" id="3141448"/>
    <lineage>
        <taxon>Bacteria</taxon>
        <taxon>Pseudomonadati</taxon>
        <taxon>Pseudomonadota</taxon>
        <taxon>Magnetococcia</taxon>
        <taxon>Magnetococcales</taxon>
        <taxon>Candidatus Magnetaquicoccaceae</taxon>
        <taxon>Candidatus Magnetaquiglobus</taxon>
    </lineage>
</organism>
<dbReference type="InterPro" id="IPR013783">
    <property type="entry name" value="Ig-like_fold"/>
</dbReference>